<evidence type="ECO:0000259" key="4">
    <source>
        <dbReference type="PROSITE" id="PS50110"/>
    </source>
</evidence>
<dbReference type="GO" id="GO:0003677">
    <property type="term" value="F:DNA binding"/>
    <property type="evidence" value="ECO:0007669"/>
    <property type="project" value="UniProtKB-KW"/>
</dbReference>
<keyword evidence="2" id="KW-0597">Phosphoprotein</keyword>
<keyword evidence="6" id="KW-1185">Reference proteome</keyword>
<dbReference type="SUPFAM" id="SSF52172">
    <property type="entry name" value="CheY-like"/>
    <property type="match status" value="1"/>
</dbReference>
<name>A0A8J3J389_9ACTN</name>
<dbReference type="InterPro" id="IPR016032">
    <property type="entry name" value="Sig_transdc_resp-reg_C-effctor"/>
</dbReference>
<feature type="modified residue" description="4-aspartylphosphate" evidence="2">
    <location>
        <position position="53"/>
    </location>
</feature>
<organism evidence="5 6">
    <name type="scientific">Actinocatenispora rupis</name>
    <dbReference type="NCBI Taxonomy" id="519421"/>
    <lineage>
        <taxon>Bacteria</taxon>
        <taxon>Bacillati</taxon>
        <taxon>Actinomycetota</taxon>
        <taxon>Actinomycetes</taxon>
        <taxon>Micromonosporales</taxon>
        <taxon>Micromonosporaceae</taxon>
        <taxon>Actinocatenispora</taxon>
    </lineage>
</organism>
<feature type="domain" description="Response regulatory" evidence="4">
    <location>
        <begin position="3"/>
        <end position="116"/>
    </location>
</feature>
<dbReference type="InterPro" id="IPR039420">
    <property type="entry name" value="WalR-like"/>
</dbReference>
<dbReference type="PANTHER" id="PTHR43214:SF43">
    <property type="entry name" value="TWO-COMPONENT RESPONSE REGULATOR"/>
    <property type="match status" value="1"/>
</dbReference>
<dbReference type="PROSITE" id="PS50110">
    <property type="entry name" value="RESPONSE_REGULATORY"/>
    <property type="match status" value="1"/>
</dbReference>
<dbReference type="InterPro" id="IPR011006">
    <property type="entry name" value="CheY-like_superfamily"/>
</dbReference>
<dbReference type="SMART" id="SM00421">
    <property type="entry name" value="HTH_LUXR"/>
    <property type="match status" value="1"/>
</dbReference>
<dbReference type="PANTHER" id="PTHR43214">
    <property type="entry name" value="TWO-COMPONENT RESPONSE REGULATOR"/>
    <property type="match status" value="1"/>
</dbReference>
<sequence>MFSVAIVDDQPVSRAGMERLVSEDPSLEVAASVGTVDELARTGPGAFHIVIVDLPPRTANASLELISRVATVGRPLVCASWDQPPTLLATIRAGARGCITRHTEQAAVRDALRIVAEGGFYLCPRLVGRFQEELSRQADEDPSGLAPREIETLRWIALGFTHAQVATRMGLSQATVHTYAKRIRAKLNVSNKAELTRMAIELGHLPEHRRSSPAA</sequence>
<evidence type="ECO:0000313" key="5">
    <source>
        <dbReference type="EMBL" id="GID15011.1"/>
    </source>
</evidence>
<dbReference type="InterPro" id="IPR001789">
    <property type="entry name" value="Sig_transdc_resp-reg_receiver"/>
</dbReference>
<dbReference type="GO" id="GO:0006355">
    <property type="term" value="P:regulation of DNA-templated transcription"/>
    <property type="evidence" value="ECO:0007669"/>
    <property type="project" value="InterPro"/>
</dbReference>
<evidence type="ECO:0000256" key="1">
    <source>
        <dbReference type="ARBA" id="ARBA00023125"/>
    </source>
</evidence>
<dbReference type="CDD" id="cd06170">
    <property type="entry name" value="LuxR_C_like"/>
    <property type="match status" value="1"/>
</dbReference>
<dbReference type="EMBL" id="BOMB01000036">
    <property type="protein sequence ID" value="GID15011.1"/>
    <property type="molecule type" value="Genomic_DNA"/>
</dbReference>
<protein>
    <submittedName>
        <fullName evidence="5">Putative two-component system response regulator, LuxR family protein</fullName>
    </submittedName>
</protein>
<evidence type="ECO:0000259" key="3">
    <source>
        <dbReference type="PROSITE" id="PS50043"/>
    </source>
</evidence>
<dbReference type="PROSITE" id="PS50043">
    <property type="entry name" value="HTH_LUXR_2"/>
    <property type="match status" value="1"/>
</dbReference>
<keyword evidence="1" id="KW-0238">DNA-binding</keyword>
<comment type="caution">
    <text evidence="5">The sequence shown here is derived from an EMBL/GenBank/DDBJ whole genome shotgun (WGS) entry which is preliminary data.</text>
</comment>
<proteinExistence type="predicted"/>
<dbReference type="AlphaFoldDB" id="A0A8J3J389"/>
<dbReference type="Proteomes" id="UP000612808">
    <property type="component" value="Unassembled WGS sequence"/>
</dbReference>
<evidence type="ECO:0000256" key="2">
    <source>
        <dbReference type="PROSITE-ProRule" id="PRU00169"/>
    </source>
</evidence>
<feature type="domain" description="HTH luxR-type" evidence="3">
    <location>
        <begin position="138"/>
        <end position="203"/>
    </location>
</feature>
<dbReference type="InterPro" id="IPR000792">
    <property type="entry name" value="Tscrpt_reg_LuxR_C"/>
</dbReference>
<accession>A0A8J3J389</accession>
<dbReference type="SUPFAM" id="SSF46894">
    <property type="entry name" value="C-terminal effector domain of the bipartite response regulators"/>
    <property type="match status" value="1"/>
</dbReference>
<gene>
    <name evidence="5" type="ORF">Aru02nite_59000</name>
</gene>
<reference evidence="5" key="1">
    <citation type="submission" date="2021-01" db="EMBL/GenBank/DDBJ databases">
        <title>Whole genome shotgun sequence of Actinocatenispora rupis NBRC 107355.</title>
        <authorList>
            <person name="Komaki H."/>
            <person name="Tamura T."/>
        </authorList>
    </citation>
    <scope>NUCLEOTIDE SEQUENCE</scope>
    <source>
        <strain evidence="5">NBRC 107355</strain>
    </source>
</reference>
<evidence type="ECO:0000313" key="6">
    <source>
        <dbReference type="Proteomes" id="UP000612808"/>
    </source>
</evidence>
<dbReference type="Gene3D" id="3.40.50.2300">
    <property type="match status" value="1"/>
</dbReference>
<dbReference type="Pfam" id="PF00196">
    <property type="entry name" value="GerE"/>
    <property type="match status" value="1"/>
</dbReference>
<dbReference type="PRINTS" id="PR00038">
    <property type="entry name" value="HTHLUXR"/>
</dbReference>
<dbReference type="GO" id="GO:0000160">
    <property type="term" value="P:phosphorelay signal transduction system"/>
    <property type="evidence" value="ECO:0007669"/>
    <property type="project" value="InterPro"/>
</dbReference>